<dbReference type="VEuPathDB" id="FungiDB:PMAA_074190"/>
<evidence type="ECO:0000256" key="1">
    <source>
        <dbReference type="SAM" id="MobiDB-lite"/>
    </source>
</evidence>
<evidence type="ECO:0000313" key="2">
    <source>
        <dbReference type="EMBL" id="EEA26346.1"/>
    </source>
</evidence>
<feature type="region of interest" description="Disordered" evidence="1">
    <location>
        <begin position="87"/>
        <end position="109"/>
    </location>
</feature>
<dbReference type="EMBL" id="DS995900">
    <property type="protein sequence ID" value="EEA26346.1"/>
    <property type="molecule type" value="Genomic_DNA"/>
</dbReference>
<reference evidence="3" key="1">
    <citation type="journal article" date="2015" name="Genome Announc.">
        <title>Genome sequence of the AIDS-associated pathogen Penicillium marneffei (ATCC18224) and its near taxonomic relative Talaromyces stipitatus (ATCC10500).</title>
        <authorList>
            <person name="Nierman W.C."/>
            <person name="Fedorova-Abrams N.D."/>
            <person name="Andrianopoulos A."/>
        </authorList>
    </citation>
    <scope>NUCLEOTIDE SEQUENCE [LARGE SCALE GENOMIC DNA]</scope>
    <source>
        <strain evidence="3">ATCC 18224 / CBS 334.59 / QM 7333</strain>
    </source>
</reference>
<dbReference type="Proteomes" id="UP000001294">
    <property type="component" value="Unassembled WGS sequence"/>
</dbReference>
<sequence>MGQRHNRRRTRPRSRNRAASLDSVLSSSFTFDFAARSPVSQHSELAVLAPLAHTRHNWLEEWQSYEMNEWFDADQLAIQQQYRYFGGEPGDDENLKEEEDKKIQVGREPSSVPAASYASLHMPLALGMSLGPTGQRVYRHELTLRGVIL</sequence>
<organism evidence="2 3">
    <name type="scientific">Talaromyces marneffei (strain ATCC 18224 / CBS 334.59 / QM 7333)</name>
    <name type="common">Penicillium marneffei</name>
    <dbReference type="NCBI Taxonomy" id="441960"/>
    <lineage>
        <taxon>Eukaryota</taxon>
        <taxon>Fungi</taxon>
        <taxon>Dikarya</taxon>
        <taxon>Ascomycota</taxon>
        <taxon>Pezizomycotina</taxon>
        <taxon>Eurotiomycetes</taxon>
        <taxon>Eurotiomycetidae</taxon>
        <taxon>Eurotiales</taxon>
        <taxon>Trichocomaceae</taxon>
        <taxon>Talaromyces</taxon>
        <taxon>Talaromyces sect. Talaromyces</taxon>
    </lineage>
</organism>
<evidence type="ECO:0000313" key="3">
    <source>
        <dbReference type="Proteomes" id="UP000001294"/>
    </source>
</evidence>
<name>B6QAW8_TALMQ</name>
<proteinExistence type="predicted"/>
<dbReference type="HOGENOM" id="CLU_1750328_0_0_1"/>
<gene>
    <name evidence="2" type="ORF">PMAA_074190</name>
</gene>
<accession>B6QAW8</accession>
<protein>
    <submittedName>
        <fullName evidence="2">Uncharacterized protein</fullName>
    </submittedName>
</protein>
<keyword evidence="3" id="KW-1185">Reference proteome</keyword>
<dbReference type="AlphaFoldDB" id="B6QAW8"/>